<keyword evidence="1" id="KW-1185">Reference proteome</keyword>
<dbReference type="Proteomes" id="UP000695022">
    <property type="component" value="Unplaced"/>
</dbReference>
<accession>A0ABM1ETG5</accession>
<gene>
    <name evidence="2" type="primary">LOC106815533</name>
</gene>
<dbReference type="GeneID" id="106815533"/>
<name>A0ABM1ETG5_PRICU</name>
<reference evidence="2" key="1">
    <citation type="submission" date="2025-08" db="UniProtKB">
        <authorList>
            <consortium name="RefSeq"/>
        </authorList>
    </citation>
    <scope>IDENTIFICATION</scope>
</reference>
<evidence type="ECO:0000313" key="2">
    <source>
        <dbReference type="RefSeq" id="XP_014675486.1"/>
    </source>
</evidence>
<organism evidence="1 2">
    <name type="scientific">Priapulus caudatus</name>
    <name type="common">Priapulid worm</name>
    <dbReference type="NCBI Taxonomy" id="37621"/>
    <lineage>
        <taxon>Eukaryota</taxon>
        <taxon>Metazoa</taxon>
        <taxon>Ecdysozoa</taxon>
        <taxon>Scalidophora</taxon>
        <taxon>Priapulida</taxon>
        <taxon>Priapulimorpha</taxon>
        <taxon>Priapulimorphida</taxon>
        <taxon>Priapulidae</taxon>
        <taxon>Priapulus</taxon>
    </lineage>
</organism>
<evidence type="ECO:0000313" key="1">
    <source>
        <dbReference type="Proteomes" id="UP000695022"/>
    </source>
</evidence>
<dbReference type="RefSeq" id="XP_014675486.1">
    <property type="nucleotide sequence ID" value="XM_014820000.1"/>
</dbReference>
<proteinExistence type="predicted"/>
<sequence>MALILDGITFEELWNFLHSAPAENEADIKACQFLATLLGGGEGGKSARERNAVDQEAAIMLKTLQSHCSQAEGQLKVITDYEAREGTACHFRNVLKAIEAYSQVDVVMKDPNTI</sequence>
<protein>
    <submittedName>
        <fullName evidence="2">Uncharacterized protein LOC106815533</fullName>
    </submittedName>
</protein>